<comment type="caution">
    <text evidence="9">The sequence shown here is derived from an EMBL/GenBank/DDBJ whole genome shotgun (WGS) entry which is preliminary data.</text>
</comment>
<evidence type="ECO:0000256" key="6">
    <source>
        <dbReference type="ARBA" id="ARBA00023136"/>
    </source>
</evidence>
<dbReference type="GO" id="GO:0005886">
    <property type="term" value="C:plasma membrane"/>
    <property type="evidence" value="ECO:0007669"/>
    <property type="project" value="TreeGrafter"/>
</dbReference>
<dbReference type="GO" id="GO:0022857">
    <property type="term" value="F:transmembrane transporter activity"/>
    <property type="evidence" value="ECO:0007669"/>
    <property type="project" value="InterPro"/>
</dbReference>
<dbReference type="PANTHER" id="PTHR31806:SF1">
    <property type="entry name" value="PURINE-CYTOSINE PERMEASE FCY2-RELATED"/>
    <property type="match status" value="1"/>
</dbReference>
<feature type="transmembrane region" description="Helical" evidence="8">
    <location>
        <begin position="117"/>
        <end position="138"/>
    </location>
</feature>
<protein>
    <submittedName>
        <fullName evidence="9">Purine-cytosine permease YxlA</fullName>
    </submittedName>
</protein>
<dbReference type="RefSeq" id="WP_432445219.1">
    <property type="nucleotide sequence ID" value="NZ_LJIW01000001.1"/>
</dbReference>
<sequence>MPDSPDSPDPLDSLDSLDSLNSLDSLDSLVEKRSIDVVPDAERHGTAFSQFTLWLGANLQITAVVTGALAVVFGAGAFWAIIALLIGNLLGGAVMALHSAQGPRLGLPQMISSRAQFGVRGAIVPLLLVIVMYVGFFASGSVLAGQAVGELTHLGDTTGIILFALVTAVAAAVGYRLIHTLGRIAGVICALAFVYLGIRLLDRTDLATLLHDRTFDFPLFLLAVSLSASWQLAFGPYVADYSRYLPRTTSARATFSWTLAGTVLGSQWSMTFGALAAAAAGHAFVGHEVSYIVGLGGGAALITSLLYFVIALGKLTINVLNTYGGFMSMVTSVSGFRGRATLSPRGRAAYIAGIMVAGTAVALLGKDSFLSSFKDFLLFLLTFFTPWSAINLVDYYAIAKERYDIPALSDPDGRYGAWRWKALSTYALGVLAQLPFLSTAFYTGPFVAPLGGADISWLVGLTVPAAVYWLLAHNDTAHVPTHMILTPQPPEDRPYATEPG</sequence>
<proteinExistence type="inferred from homology"/>
<dbReference type="PRINTS" id="PR00173">
    <property type="entry name" value="EDTRNSPORT"/>
</dbReference>
<evidence type="ECO:0000256" key="4">
    <source>
        <dbReference type="ARBA" id="ARBA00022692"/>
    </source>
</evidence>
<dbReference type="AlphaFoldDB" id="A0A2J7ZCI9"/>
<dbReference type="Gene3D" id="1.10.4160.10">
    <property type="entry name" value="Hydantoin permease"/>
    <property type="match status" value="1"/>
</dbReference>
<feature type="transmembrane region" description="Helical" evidence="8">
    <location>
        <begin position="77"/>
        <end position="97"/>
    </location>
</feature>
<evidence type="ECO:0000256" key="5">
    <source>
        <dbReference type="ARBA" id="ARBA00022989"/>
    </source>
</evidence>
<dbReference type="PANTHER" id="PTHR31806">
    <property type="entry name" value="PURINE-CYTOSINE PERMEASE FCY2-RELATED"/>
    <property type="match status" value="1"/>
</dbReference>
<feature type="transmembrane region" description="Helical" evidence="8">
    <location>
        <begin position="51"/>
        <end position="71"/>
    </location>
</feature>
<feature type="transmembrane region" description="Helical" evidence="8">
    <location>
        <begin position="418"/>
        <end position="443"/>
    </location>
</feature>
<feature type="transmembrane region" description="Helical" evidence="8">
    <location>
        <begin position="158"/>
        <end position="177"/>
    </location>
</feature>
<evidence type="ECO:0000256" key="2">
    <source>
        <dbReference type="ARBA" id="ARBA00008974"/>
    </source>
</evidence>
<organism evidence="9 10">
    <name type="scientific">Streptomyces malaysiensis</name>
    <dbReference type="NCBI Taxonomy" id="92644"/>
    <lineage>
        <taxon>Bacteria</taxon>
        <taxon>Bacillati</taxon>
        <taxon>Actinomycetota</taxon>
        <taxon>Actinomycetes</taxon>
        <taxon>Kitasatosporales</taxon>
        <taxon>Streptomycetaceae</taxon>
        <taxon>Streptomyces</taxon>
        <taxon>Streptomyces violaceusniger group</taxon>
    </lineage>
</organism>
<feature type="transmembrane region" description="Helical" evidence="8">
    <location>
        <begin position="455"/>
        <end position="472"/>
    </location>
</feature>
<feature type="transmembrane region" description="Helical" evidence="8">
    <location>
        <begin position="291"/>
        <end position="312"/>
    </location>
</feature>
<dbReference type="EMBL" id="LJIW01000001">
    <property type="protein sequence ID" value="PNG97909.1"/>
    <property type="molecule type" value="Genomic_DNA"/>
</dbReference>
<dbReference type="Pfam" id="PF02133">
    <property type="entry name" value="Transp_cyt_pur"/>
    <property type="match status" value="1"/>
</dbReference>
<evidence type="ECO:0000256" key="3">
    <source>
        <dbReference type="ARBA" id="ARBA00022448"/>
    </source>
</evidence>
<comment type="subcellular location">
    <subcellularLocation>
        <location evidence="1">Membrane</location>
        <topology evidence="1">Multi-pass membrane protein</topology>
    </subcellularLocation>
</comment>
<evidence type="ECO:0000256" key="1">
    <source>
        <dbReference type="ARBA" id="ARBA00004141"/>
    </source>
</evidence>
<keyword evidence="5 8" id="KW-1133">Transmembrane helix</keyword>
<dbReference type="PIRSF" id="PIRSF002744">
    <property type="entry name" value="Pur-cyt_permease"/>
    <property type="match status" value="1"/>
</dbReference>
<reference evidence="9 10" key="1">
    <citation type="submission" date="2015-09" db="EMBL/GenBank/DDBJ databases">
        <title>Genome sequence, genome mining and natural product profiling of a biocontrol bacterium Streptomyces malaysiensis F913.</title>
        <authorList>
            <person name="Xu Y."/>
            <person name="Wei J."/>
            <person name="Xie J."/>
            <person name="Li T."/>
            <person name="Zhou Z."/>
        </authorList>
    </citation>
    <scope>NUCLEOTIDE SEQUENCE [LARGE SCALE GENOMIC DNA]</scope>
    <source>
        <strain evidence="9 10">F913</strain>
    </source>
</reference>
<feature type="transmembrane region" description="Helical" evidence="8">
    <location>
        <begin position="184"/>
        <end position="201"/>
    </location>
</feature>
<dbReference type="CDD" id="cd11484">
    <property type="entry name" value="SLC-NCS1sbd_CobB-like"/>
    <property type="match status" value="1"/>
</dbReference>
<evidence type="ECO:0000256" key="7">
    <source>
        <dbReference type="PIRNR" id="PIRNR002744"/>
    </source>
</evidence>
<keyword evidence="6 7" id="KW-0472">Membrane</keyword>
<evidence type="ECO:0000256" key="8">
    <source>
        <dbReference type="SAM" id="Phobius"/>
    </source>
</evidence>
<feature type="transmembrane region" description="Helical" evidence="8">
    <location>
        <begin position="348"/>
        <end position="365"/>
    </location>
</feature>
<evidence type="ECO:0000313" key="10">
    <source>
        <dbReference type="Proteomes" id="UP000236520"/>
    </source>
</evidence>
<name>A0A2J7ZCI9_STRMQ</name>
<comment type="similarity">
    <text evidence="2 7">Belongs to the purine-cytosine permease (2.A.39) family.</text>
</comment>
<dbReference type="InterPro" id="IPR026030">
    <property type="entry name" value="Pur-cyt_permease_Fcy2/21/22"/>
</dbReference>
<accession>A0A2J7ZCI9</accession>
<keyword evidence="3 7" id="KW-0813">Transport</keyword>
<dbReference type="Proteomes" id="UP000236520">
    <property type="component" value="Unassembled WGS sequence"/>
</dbReference>
<feature type="transmembrane region" description="Helical" evidence="8">
    <location>
        <begin position="217"/>
        <end position="239"/>
    </location>
</feature>
<gene>
    <name evidence="9" type="ORF">SMF913_13934</name>
</gene>
<feature type="transmembrane region" description="Helical" evidence="8">
    <location>
        <begin position="377"/>
        <end position="398"/>
    </location>
</feature>
<keyword evidence="4 8" id="KW-0812">Transmembrane</keyword>
<evidence type="ECO:0000313" key="9">
    <source>
        <dbReference type="EMBL" id="PNG97909.1"/>
    </source>
</evidence>
<feature type="transmembrane region" description="Helical" evidence="8">
    <location>
        <begin position="259"/>
        <end position="285"/>
    </location>
</feature>
<dbReference type="InterPro" id="IPR001248">
    <property type="entry name" value="Pur-cyt_permease"/>
</dbReference>
<keyword evidence="10" id="KW-1185">Reference proteome</keyword>